<name>A0ACB9DF30_9ASTR</name>
<proteinExistence type="predicted"/>
<reference evidence="1 2" key="2">
    <citation type="journal article" date="2022" name="Mol. Ecol. Resour.">
        <title>The genomes of chicory, endive, great burdock and yacon provide insights into Asteraceae paleo-polyploidization history and plant inulin production.</title>
        <authorList>
            <person name="Fan W."/>
            <person name="Wang S."/>
            <person name="Wang H."/>
            <person name="Wang A."/>
            <person name="Jiang F."/>
            <person name="Liu H."/>
            <person name="Zhao H."/>
            <person name="Xu D."/>
            <person name="Zhang Y."/>
        </authorList>
    </citation>
    <scope>NUCLEOTIDE SEQUENCE [LARGE SCALE GENOMIC DNA]</scope>
    <source>
        <strain evidence="2">cv. Yunnan</strain>
        <tissue evidence="1">Leaves</tissue>
    </source>
</reference>
<keyword evidence="2" id="KW-1185">Reference proteome</keyword>
<dbReference type="Proteomes" id="UP001056120">
    <property type="component" value="Linkage Group LG19"/>
</dbReference>
<organism evidence="1 2">
    <name type="scientific">Smallanthus sonchifolius</name>
    <dbReference type="NCBI Taxonomy" id="185202"/>
    <lineage>
        <taxon>Eukaryota</taxon>
        <taxon>Viridiplantae</taxon>
        <taxon>Streptophyta</taxon>
        <taxon>Embryophyta</taxon>
        <taxon>Tracheophyta</taxon>
        <taxon>Spermatophyta</taxon>
        <taxon>Magnoliopsida</taxon>
        <taxon>eudicotyledons</taxon>
        <taxon>Gunneridae</taxon>
        <taxon>Pentapetalae</taxon>
        <taxon>asterids</taxon>
        <taxon>campanulids</taxon>
        <taxon>Asterales</taxon>
        <taxon>Asteraceae</taxon>
        <taxon>Asteroideae</taxon>
        <taxon>Heliantheae alliance</taxon>
        <taxon>Millerieae</taxon>
        <taxon>Smallanthus</taxon>
    </lineage>
</organism>
<protein>
    <submittedName>
        <fullName evidence="1">Uncharacterized protein</fullName>
    </submittedName>
</protein>
<sequence>MSTKATSLWLFILQTGFQPQLYLYVNQVFPDLHSLPYQTGIWQLVILVTGCLMMGTQNLHLVLTLLRGDSQGSEEGKRPRLAWSMSASE</sequence>
<accession>A0ACB9DF30</accession>
<evidence type="ECO:0000313" key="2">
    <source>
        <dbReference type="Proteomes" id="UP001056120"/>
    </source>
</evidence>
<comment type="caution">
    <text evidence="1">The sequence shown here is derived from an EMBL/GenBank/DDBJ whole genome shotgun (WGS) entry which is preliminary data.</text>
</comment>
<reference evidence="2" key="1">
    <citation type="journal article" date="2022" name="Mol. Ecol. Resour.">
        <title>The genomes of chicory, endive, great burdock and yacon provide insights into Asteraceae palaeo-polyploidization history and plant inulin production.</title>
        <authorList>
            <person name="Fan W."/>
            <person name="Wang S."/>
            <person name="Wang H."/>
            <person name="Wang A."/>
            <person name="Jiang F."/>
            <person name="Liu H."/>
            <person name="Zhao H."/>
            <person name="Xu D."/>
            <person name="Zhang Y."/>
        </authorList>
    </citation>
    <scope>NUCLEOTIDE SEQUENCE [LARGE SCALE GENOMIC DNA]</scope>
    <source>
        <strain evidence="2">cv. Yunnan</strain>
    </source>
</reference>
<evidence type="ECO:0000313" key="1">
    <source>
        <dbReference type="EMBL" id="KAI3745085.1"/>
    </source>
</evidence>
<dbReference type="EMBL" id="CM042036">
    <property type="protein sequence ID" value="KAI3745085.1"/>
    <property type="molecule type" value="Genomic_DNA"/>
</dbReference>
<gene>
    <name evidence="1" type="ORF">L1987_58187</name>
</gene>